<accession>A0A8J3QXX4</accession>
<evidence type="ECO:0000313" key="7">
    <source>
        <dbReference type="Proteomes" id="UP000642748"/>
    </source>
</evidence>
<evidence type="ECO:0000256" key="5">
    <source>
        <dbReference type="SAM" id="MobiDB-lite"/>
    </source>
</evidence>
<dbReference type="Proteomes" id="UP000642748">
    <property type="component" value="Unassembled WGS sequence"/>
</dbReference>
<keyword evidence="7" id="KW-1185">Reference proteome</keyword>
<evidence type="ECO:0000313" key="6">
    <source>
        <dbReference type="EMBL" id="GIH18314.1"/>
    </source>
</evidence>
<dbReference type="RefSeq" id="WP_203921840.1">
    <property type="nucleotide sequence ID" value="NZ_BONZ01000066.1"/>
</dbReference>
<dbReference type="PANTHER" id="PTHR30168:SF0">
    <property type="entry name" value="INNER MEMBRANE PROTEIN"/>
    <property type="match status" value="1"/>
</dbReference>
<gene>
    <name evidence="6" type="ORF">Raf01_64860</name>
</gene>
<evidence type="ECO:0000256" key="3">
    <source>
        <dbReference type="ARBA" id="ARBA00022989"/>
    </source>
</evidence>
<comment type="subcellular location">
    <subcellularLocation>
        <location evidence="1">Membrane</location>
        <topology evidence="1">Single-pass membrane protein</topology>
    </subcellularLocation>
</comment>
<keyword evidence="2" id="KW-0812">Transmembrane</keyword>
<dbReference type="Pfam" id="PF04228">
    <property type="entry name" value="Zn_peptidase"/>
    <property type="match status" value="1"/>
</dbReference>
<reference evidence="6" key="1">
    <citation type="submission" date="2021-01" db="EMBL/GenBank/DDBJ databases">
        <title>Whole genome shotgun sequence of Rugosimonospora africana NBRC 104875.</title>
        <authorList>
            <person name="Komaki H."/>
            <person name="Tamura T."/>
        </authorList>
    </citation>
    <scope>NUCLEOTIDE SEQUENCE</scope>
    <source>
        <strain evidence="6">NBRC 104875</strain>
    </source>
</reference>
<comment type="caution">
    <text evidence="6">The sequence shown here is derived from an EMBL/GenBank/DDBJ whole genome shotgun (WGS) entry which is preliminary data.</text>
</comment>
<dbReference type="InterPro" id="IPR007343">
    <property type="entry name" value="Uncharacterised_pept_Zn_put"/>
</dbReference>
<keyword evidence="3" id="KW-1133">Transmembrane helix</keyword>
<dbReference type="GO" id="GO:0016020">
    <property type="term" value="C:membrane"/>
    <property type="evidence" value="ECO:0007669"/>
    <property type="project" value="UniProtKB-SubCell"/>
</dbReference>
<organism evidence="6 7">
    <name type="scientific">Rugosimonospora africana</name>
    <dbReference type="NCBI Taxonomy" id="556532"/>
    <lineage>
        <taxon>Bacteria</taxon>
        <taxon>Bacillati</taxon>
        <taxon>Actinomycetota</taxon>
        <taxon>Actinomycetes</taxon>
        <taxon>Micromonosporales</taxon>
        <taxon>Micromonosporaceae</taxon>
        <taxon>Rugosimonospora</taxon>
    </lineage>
</organism>
<dbReference type="EMBL" id="BONZ01000066">
    <property type="protein sequence ID" value="GIH18314.1"/>
    <property type="molecule type" value="Genomic_DNA"/>
</dbReference>
<evidence type="ECO:0000256" key="4">
    <source>
        <dbReference type="ARBA" id="ARBA00023136"/>
    </source>
</evidence>
<evidence type="ECO:0000256" key="2">
    <source>
        <dbReference type="ARBA" id="ARBA00022692"/>
    </source>
</evidence>
<evidence type="ECO:0000256" key="1">
    <source>
        <dbReference type="ARBA" id="ARBA00004167"/>
    </source>
</evidence>
<protein>
    <submittedName>
        <fullName evidence="6">Membrane protein</fullName>
    </submittedName>
</protein>
<proteinExistence type="predicted"/>
<dbReference type="PANTHER" id="PTHR30168">
    <property type="entry name" value="PUTATIVE MEMBRANE PROTEIN YPFJ"/>
    <property type="match status" value="1"/>
</dbReference>
<feature type="region of interest" description="Disordered" evidence="5">
    <location>
        <begin position="1"/>
        <end position="20"/>
    </location>
</feature>
<sequence length="299" mass="31791">MELNEGAQIDTGQVEDRRGSGGLGGMIPIGGGRGGIVGLIVTVVLALAGGGYGVSRFVGGDGDNGDLAQECASSNPDRLNNVDCRNTLYINSIQNFWKTELPASFGKGYQPVKTVFFQQQTQTGCGSADTGVGPFYCPRDKLVYIDLSFYQELTNQFGAKGQFAQPYVLAHEYGHHVQDLVGTLPRVDNLMQRDPGKANGYSVMLELQADCYAGVWAAHATQTRDASGQPIFEQVTQQDIQDAVNAAGAVGDDAIQRKMGGGVDESRFTHGSSAEREHWFGAGYGSGDPKSCDTFGSAL</sequence>
<keyword evidence="4" id="KW-0472">Membrane</keyword>
<dbReference type="AlphaFoldDB" id="A0A8J3QXX4"/>
<name>A0A8J3QXX4_9ACTN</name>